<name>A0A9P8W0Y9_9HYPO</name>
<dbReference type="InterPro" id="IPR000639">
    <property type="entry name" value="Epox_hydrolase-like"/>
</dbReference>
<gene>
    <name evidence="4" type="ORF">B0T10DRAFT_575205</name>
</gene>
<sequence>MSEKPSLPYTELPSRMRPILELAPSPEQIAKRLQDLGPLKPRDGDTDGSVEHLCGVPFTHHFVEAPGDYETVSFHYVTCGEEQRQANKAPVVLLHGMPDSWFQWHQHMAALAQDGSLCVAPDLKGYGQSSKEPGDYSHKGAAEQLAGMLLKAKIESFYLVTHDRGTVQGDYLAALFPDRVLGYIRGEQHLVHYNPALSSQNDLFRDAPYNGVMDDPQRLAVTAYMWLTARQMPDERATLERLAQELAYEGIKKAVPRYYGASTFRQEWLDRRGRLMHLWRCPIVILQGHDSPTQPREWFQLEEIRGLIPHAKVLDVKFIPGGHFWPLESPEETTTAMRKALEALRREQL</sequence>
<dbReference type="GO" id="GO:0016787">
    <property type="term" value="F:hydrolase activity"/>
    <property type="evidence" value="ECO:0007669"/>
    <property type="project" value="UniProtKB-KW"/>
</dbReference>
<feature type="domain" description="AB hydrolase-1" evidence="3">
    <location>
        <begin position="90"/>
        <end position="329"/>
    </location>
</feature>
<reference evidence="4 5" key="1">
    <citation type="journal article" date="2021" name="Nat. Commun.">
        <title>Genetic determinants of endophytism in the Arabidopsis root mycobiome.</title>
        <authorList>
            <person name="Mesny F."/>
            <person name="Miyauchi S."/>
            <person name="Thiergart T."/>
            <person name="Pickel B."/>
            <person name="Atanasova L."/>
            <person name="Karlsson M."/>
            <person name="Huettel B."/>
            <person name="Barry K.W."/>
            <person name="Haridas S."/>
            <person name="Chen C."/>
            <person name="Bauer D."/>
            <person name="Andreopoulos W."/>
            <person name="Pangilinan J."/>
            <person name="LaButti K."/>
            <person name="Riley R."/>
            <person name="Lipzen A."/>
            <person name="Clum A."/>
            <person name="Drula E."/>
            <person name="Henrissat B."/>
            <person name="Kohler A."/>
            <person name="Grigoriev I.V."/>
            <person name="Martin F.M."/>
            <person name="Hacquard S."/>
        </authorList>
    </citation>
    <scope>NUCLEOTIDE SEQUENCE [LARGE SCALE GENOMIC DNA]</scope>
    <source>
        <strain evidence="4 5">MPI-CAGE-CH-0241</strain>
    </source>
</reference>
<evidence type="ECO:0000313" key="5">
    <source>
        <dbReference type="Proteomes" id="UP000777438"/>
    </source>
</evidence>
<keyword evidence="5" id="KW-1185">Reference proteome</keyword>
<dbReference type="Gene3D" id="3.40.50.1820">
    <property type="entry name" value="alpha/beta hydrolase"/>
    <property type="match status" value="1"/>
</dbReference>
<organism evidence="4 5">
    <name type="scientific">Thelonectria olida</name>
    <dbReference type="NCBI Taxonomy" id="1576542"/>
    <lineage>
        <taxon>Eukaryota</taxon>
        <taxon>Fungi</taxon>
        <taxon>Dikarya</taxon>
        <taxon>Ascomycota</taxon>
        <taxon>Pezizomycotina</taxon>
        <taxon>Sordariomycetes</taxon>
        <taxon>Hypocreomycetidae</taxon>
        <taxon>Hypocreales</taxon>
        <taxon>Nectriaceae</taxon>
        <taxon>Thelonectria</taxon>
    </lineage>
</organism>
<dbReference type="Pfam" id="PF00561">
    <property type="entry name" value="Abhydrolase_1"/>
    <property type="match status" value="1"/>
</dbReference>
<evidence type="ECO:0000313" key="4">
    <source>
        <dbReference type="EMBL" id="KAH6886851.1"/>
    </source>
</evidence>
<comment type="caution">
    <text evidence="4">The sequence shown here is derived from an EMBL/GenBank/DDBJ whole genome shotgun (WGS) entry which is preliminary data.</text>
</comment>
<evidence type="ECO:0000256" key="2">
    <source>
        <dbReference type="ARBA" id="ARBA00038334"/>
    </source>
</evidence>
<evidence type="ECO:0000259" key="3">
    <source>
        <dbReference type="Pfam" id="PF00561"/>
    </source>
</evidence>
<dbReference type="PRINTS" id="PR00412">
    <property type="entry name" value="EPOXHYDRLASE"/>
</dbReference>
<protein>
    <submittedName>
        <fullName evidence="4">Alpha/Beta hydrolase protein</fullName>
    </submittedName>
</protein>
<evidence type="ECO:0000256" key="1">
    <source>
        <dbReference type="ARBA" id="ARBA00022801"/>
    </source>
</evidence>
<dbReference type="InterPro" id="IPR000073">
    <property type="entry name" value="AB_hydrolase_1"/>
</dbReference>
<dbReference type="OrthoDB" id="408373at2759"/>
<comment type="similarity">
    <text evidence="2">Belongs to the AB hydrolase superfamily. Epoxide hydrolase family.</text>
</comment>
<accession>A0A9P8W0Y9</accession>
<dbReference type="Proteomes" id="UP000777438">
    <property type="component" value="Unassembled WGS sequence"/>
</dbReference>
<dbReference type="EMBL" id="JAGPYM010000015">
    <property type="protein sequence ID" value="KAH6886851.1"/>
    <property type="molecule type" value="Genomic_DNA"/>
</dbReference>
<dbReference type="PANTHER" id="PTHR43329">
    <property type="entry name" value="EPOXIDE HYDROLASE"/>
    <property type="match status" value="1"/>
</dbReference>
<dbReference type="SUPFAM" id="SSF53474">
    <property type="entry name" value="alpha/beta-Hydrolases"/>
    <property type="match status" value="1"/>
</dbReference>
<proteinExistence type="inferred from homology"/>
<dbReference type="InterPro" id="IPR029058">
    <property type="entry name" value="AB_hydrolase_fold"/>
</dbReference>
<keyword evidence="1 4" id="KW-0378">Hydrolase</keyword>
<dbReference type="AlphaFoldDB" id="A0A9P8W0Y9"/>